<comment type="caution">
    <text evidence="1">The sequence shown here is derived from an EMBL/GenBank/DDBJ whole genome shotgun (WGS) entry which is preliminary data.</text>
</comment>
<name>A0A1Q9F4J4_SYMMI</name>
<dbReference type="Proteomes" id="UP000186817">
    <property type="component" value="Unassembled WGS sequence"/>
</dbReference>
<protein>
    <recommendedName>
        <fullName evidence="3">Methyltransferase domain-containing protein</fullName>
    </recommendedName>
</protein>
<evidence type="ECO:0000313" key="1">
    <source>
        <dbReference type="EMBL" id="OLQ14614.1"/>
    </source>
</evidence>
<dbReference type="OrthoDB" id="4310724at2759"/>
<dbReference type="AlphaFoldDB" id="A0A1Q9F4J4"/>
<organism evidence="1 2">
    <name type="scientific">Symbiodinium microadriaticum</name>
    <name type="common">Dinoflagellate</name>
    <name type="synonym">Zooxanthella microadriatica</name>
    <dbReference type="NCBI Taxonomy" id="2951"/>
    <lineage>
        <taxon>Eukaryota</taxon>
        <taxon>Sar</taxon>
        <taxon>Alveolata</taxon>
        <taxon>Dinophyceae</taxon>
        <taxon>Suessiales</taxon>
        <taxon>Symbiodiniaceae</taxon>
        <taxon>Symbiodinium</taxon>
    </lineage>
</organism>
<reference evidence="1 2" key="1">
    <citation type="submission" date="2016-02" db="EMBL/GenBank/DDBJ databases">
        <title>Genome analysis of coral dinoflagellate symbionts highlights evolutionary adaptations to a symbiotic lifestyle.</title>
        <authorList>
            <person name="Aranda M."/>
            <person name="Li Y."/>
            <person name="Liew Y.J."/>
            <person name="Baumgarten S."/>
            <person name="Simakov O."/>
            <person name="Wilson M."/>
            <person name="Piel J."/>
            <person name="Ashoor H."/>
            <person name="Bougouffa S."/>
            <person name="Bajic V.B."/>
            <person name="Ryu T."/>
            <person name="Ravasi T."/>
            <person name="Bayer T."/>
            <person name="Micklem G."/>
            <person name="Kim H."/>
            <person name="Bhak J."/>
            <person name="Lajeunesse T.C."/>
            <person name="Voolstra C.R."/>
        </authorList>
    </citation>
    <scope>NUCLEOTIDE SEQUENCE [LARGE SCALE GENOMIC DNA]</scope>
    <source>
        <strain evidence="1 2">CCMP2467</strain>
    </source>
</reference>
<sequence>MQLTPESTVLDMGCGKGQACVDVARTAGCSVVGVDLSGTLGPAQLGRAEFLSRETSWAVPQTFTVLQPIISDIFRGQVSKGEGVSM</sequence>
<proteinExistence type="predicted"/>
<gene>
    <name evidence="1" type="ORF">AK812_SmicGene1216</name>
</gene>
<evidence type="ECO:0008006" key="3">
    <source>
        <dbReference type="Google" id="ProtNLM"/>
    </source>
</evidence>
<evidence type="ECO:0000313" key="2">
    <source>
        <dbReference type="Proteomes" id="UP000186817"/>
    </source>
</evidence>
<dbReference type="EMBL" id="LSRX01000013">
    <property type="protein sequence ID" value="OLQ14614.1"/>
    <property type="molecule type" value="Genomic_DNA"/>
</dbReference>
<keyword evidence="2" id="KW-1185">Reference proteome</keyword>
<dbReference type="SUPFAM" id="SSF53335">
    <property type="entry name" value="S-adenosyl-L-methionine-dependent methyltransferases"/>
    <property type="match status" value="1"/>
</dbReference>
<dbReference type="CDD" id="cd02440">
    <property type="entry name" value="AdoMet_MTases"/>
    <property type="match status" value="1"/>
</dbReference>
<dbReference type="InterPro" id="IPR029063">
    <property type="entry name" value="SAM-dependent_MTases_sf"/>
</dbReference>
<dbReference type="Gene3D" id="3.40.50.150">
    <property type="entry name" value="Vaccinia Virus protein VP39"/>
    <property type="match status" value="1"/>
</dbReference>
<accession>A0A1Q9F4J4</accession>